<keyword evidence="4" id="KW-1185">Reference proteome</keyword>
<dbReference type="InParanoid" id="F0Y7V1"/>
<protein>
    <recommendedName>
        <fullName evidence="2">JmjC domain-containing protein</fullName>
    </recommendedName>
</protein>
<dbReference type="PANTHER" id="PTHR20883">
    <property type="entry name" value="PHYTANOYL-COA DIOXYGENASE DOMAIN CONTAINING 1"/>
    <property type="match status" value="1"/>
</dbReference>
<evidence type="ECO:0000259" key="2">
    <source>
        <dbReference type="PROSITE" id="PS51184"/>
    </source>
</evidence>
<dbReference type="AlphaFoldDB" id="F0Y7V1"/>
<dbReference type="eggNOG" id="ENOG502S0IH">
    <property type="taxonomic scope" value="Eukaryota"/>
</dbReference>
<dbReference type="PROSITE" id="PS51184">
    <property type="entry name" value="JMJC"/>
    <property type="match status" value="1"/>
</dbReference>
<dbReference type="Gene3D" id="2.60.120.620">
    <property type="entry name" value="q2cbj1_9rhob like domain"/>
    <property type="match status" value="1"/>
</dbReference>
<dbReference type="Pfam" id="PF13621">
    <property type="entry name" value="Cupin_8"/>
    <property type="match status" value="1"/>
</dbReference>
<dbReference type="GeneID" id="20228270"/>
<dbReference type="InterPro" id="IPR008775">
    <property type="entry name" value="Phytyl_CoA_dOase-like"/>
</dbReference>
<name>F0Y7V1_AURAN</name>
<dbReference type="KEGG" id="aaf:AURANDRAFT_71538"/>
<sequence length="522" mass="55029">MSFERDGFCVLRGWLPAAAVDALRGDLRRARAQLKITDAALEAADLNVDFMGRAFGGRLGAASPARREAWAYATARRAATGGGGDGAAAAERAVLGQLAAAAAEHAGYGSVYLLSEVFVVKPAGSGTEFAWHRDDAKQLAKLGGEAAPDRFCSTWAPLDACGAADGGLVLRSKETGEDVRASCAPGDVVVFDRDTWHASGANAGPNDRRVHYAQYSPRPVEWTPPADGAKRRRGAPTPLWFAVAAAPTREALEATLDRANAAPPGYRVVRGACAAARFPPDELPEVSCRVFRSPKGAFCLDGTKHPDALLTQSMARDDTLAALIRGAGVCGEGDAAAGVAEYAVLDDLDDARWAALGLPACPLEPARRRRSRQLFVSRGATTTQVHRDAYDNVYVCLRGERNWRLAHADHGPYVERSPGSVSAAADGALRRRVAFGEVALAPGDALFVPRGTWHAVAAADDGGLSAAAAWTYRVDRIDELAPLLAGTRCEAACARLANASLPGLPPPERNLRRVARGGKRGT</sequence>
<evidence type="ECO:0000313" key="3">
    <source>
        <dbReference type="EMBL" id="EGB08497.1"/>
    </source>
</evidence>
<proteinExistence type="predicted"/>
<dbReference type="InterPro" id="IPR041667">
    <property type="entry name" value="Cupin_8"/>
</dbReference>
<organism evidence="4">
    <name type="scientific">Aureococcus anophagefferens</name>
    <name type="common">Harmful bloom alga</name>
    <dbReference type="NCBI Taxonomy" id="44056"/>
    <lineage>
        <taxon>Eukaryota</taxon>
        <taxon>Sar</taxon>
        <taxon>Stramenopiles</taxon>
        <taxon>Ochrophyta</taxon>
        <taxon>Pelagophyceae</taxon>
        <taxon>Pelagomonadales</taxon>
        <taxon>Pelagomonadaceae</taxon>
        <taxon>Aureococcus</taxon>
    </lineage>
</organism>
<dbReference type="SUPFAM" id="SSF51197">
    <property type="entry name" value="Clavaminate synthase-like"/>
    <property type="match status" value="2"/>
</dbReference>
<dbReference type="PANTHER" id="PTHR20883:SF46">
    <property type="entry name" value="PHYTANOYL-COA HYDROXYLASE"/>
    <property type="match status" value="1"/>
</dbReference>
<dbReference type="Proteomes" id="UP000002729">
    <property type="component" value="Unassembled WGS sequence"/>
</dbReference>
<dbReference type="RefSeq" id="XP_009036510.1">
    <property type="nucleotide sequence ID" value="XM_009038262.1"/>
</dbReference>
<dbReference type="InterPro" id="IPR003347">
    <property type="entry name" value="JmjC_dom"/>
</dbReference>
<evidence type="ECO:0000313" key="4">
    <source>
        <dbReference type="Proteomes" id="UP000002729"/>
    </source>
</evidence>
<dbReference type="Gene3D" id="2.60.120.650">
    <property type="entry name" value="Cupin"/>
    <property type="match status" value="1"/>
</dbReference>
<reference evidence="3 4" key="1">
    <citation type="journal article" date="2011" name="Proc. Natl. Acad. Sci. U.S.A.">
        <title>Niche of harmful alga Aureococcus anophagefferens revealed through ecogenomics.</title>
        <authorList>
            <person name="Gobler C.J."/>
            <person name="Berry D.L."/>
            <person name="Dyhrman S.T."/>
            <person name="Wilhelm S.W."/>
            <person name="Salamov A."/>
            <person name="Lobanov A.V."/>
            <person name="Zhang Y."/>
            <person name="Collier J.L."/>
            <person name="Wurch L.L."/>
            <person name="Kustka A.B."/>
            <person name="Dill B.D."/>
            <person name="Shah M."/>
            <person name="VerBerkmoes N.C."/>
            <person name="Kuo A."/>
            <person name="Terry A."/>
            <person name="Pangilinan J."/>
            <person name="Lindquist E.A."/>
            <person name="Lucas S."/>
            <person name="Paulsen I.T."/>
            <person name="Hattenrath-Lehmann T.K."/>
            <person name="Talmage S.C."/>
            <person name="Walker E.A."/>
            <person name="Koch F."/>
            <person name="Burson A.M."/>
            <person name="Marcoval M.A."/>
            <person name="Tang Y.Z."/>
            <person name="Lecleir G.R."/>
            <person name="Coyne K.J."/>
            <person name="Berg G.M."/>
            <person name="Bertrand E.M."/>
            <person name="Saito M.A."/>
            <person name="Gladyshev V.N."/>
            <person name="Grigoriev I.V."/>
        </authorList>
    </citation>
    <scope>NUCLEOTIDE SEQUENCE [LARGE SCALE GENOMIC DNA]</scope>
    <source>
        <strain evidence="4">CCMP 1984</strain>
    </source>
</reference>
<gene>
    <name evidence="3" type="ORF">AURANDRAFT_71538</name>
</gene>
<dbReference type="OrthoDB" id="445007at2759"/>
<feature type="domain" description="JmjC" evidence="2">
    <location>
        <begin position="341"/>
        <end position="489"/>
    </location>
</feature>
<dbReference type="Pfam" id="PF05721">
    <property type="entry name" value="PhyH"/>
    <property type="match status" value="2"/>
</dbReference>
<evidence type="ECO:0000256" key="1">
    <source>
        <dbReference type="ARBA" id="ARBA00001962"/>
    </source>
</evidence>
<accession>F0Y7V1</accession>
<comment type="cofactor">
    <cofactor evidence="1">
        <name>Fe cation</name>
        <dbReference type="ChEBI" id="CHEBI:24875"/>
    </cofactor>
</comment>
<dbReference type="EMBL" id="GL833127">
    <property type="protein sequence ID" value="EGB08497.1"/>
    <property type="molecule type" value="Genomic_DNA"/>
</dbReference>